<gene>
    <name evidence="1" type="ORF">Pmar_PMAR026652</name>
</gene>
<dbReference type="RefSeq" id="XP_002777369.1">
    <property type="nucleotide sequence ID" value="XM_002777323.1"/>
</dbReference>
<dbReference type="Proteomes" id="UP000007800">
    <property type="component" value="Unassembled WGS sequence"/>
</dbReference>
<name>C5L258_PERM5</name>
<dbReference type="GeneID" id="9065443"/>
<evidence type="ECO:0000313" key="2">
    <source>
        <dbReference type="Proteomes" id="UP000007800"/>
    </source>
</evidence>
<accession>C5L258</accession>
<protein>
    <submittedName>
        <fullName evidence="1">Uncharacterized protein</fullName>
    </submittedName>
</protein>
<dbReference type="OrthoDB" id="443277at2759"/>
<dbReference type="InParanoid" id="C5L258"/>
<organism evidence="2">
    <name type="scientific">Perkinsus marinus (strain ATCC 50983 / TXsc)</name>
    <dbReference type="NCBI Taxonomy" id="423536"/>
    <lineage>
        <taxon>Eukaryota</taxon>
        <taxon>Sar</taxon>
        <taxon>Alveolata</taxon>
        <taxon>Perkinsozoa</taxon>
        <taxon>Perkinsea</taxon>
        <taxon>Perkinsida</taxon>
        <taxon>Perkinsidae</taxon>
        <taxon>Perkinsus</taxon>
    </lineage>
</organism>
<sequence length="97" mass="11342">MPTQVLVSISDEIRYFLNSQPAALRKVYRNRDTIDLDDLCKMVDDHNRRVHHDKRSSFVLADVMKNCKVVARLNNDEEELSKLSPVERMRAEAAERK</sequence>
<evidence type="ECO:0000313" key="1">
    <source>
        <dbReference type="EMBL" id="EER09185.1"/>
    </source>
</evidence>
<dbReference type="EMBL" id="GG678534">
    <property type="protein sequence ID" value="EER09185.1"/>
    <property type="molecule type" value="Genomic_DNA"/>
</dbReference>
<keyword evidence="2" id="KW-1185">Reference proteome</keyword>
<reference evidence="1 2" key="1">
    <citation type="submission" date="2008-07" db="EMBL/GenBank/DDBJ databases">
        <authorList>
            <person name="El-Sayed N."/>
            <person name="Caler E."/>
            <person name="Inman J."/>
            <person name="Amedeo P."/>
            <person name="Hass B."/>
            <person name="Wortman J."/>
        </authorList>
    </citation>
    <scope>NUCLEOTIDE SEQUENCE [LARGE SCALE GENOMIC DNA]</scope>
    <source>
        <strain evidence="2">ATCC 50983 / TXsc</strain>
    </source>
</reference>
<proteinExistence type="predicted"/>
<dbReference type="AlphaFoldDB" id="C5L258"/>